<dbReference type="OrthoDB" id="9800666at2"/>
<dbReference type="PANTHER" id="PTHR10900:SF77">
    <property type="entry name" value="FI19380P1"/>
    <property type="match status" value="1"/>
</dbReference>
<dbReference type="STRING" id="493475.GARC_4459"/>
<name>K6YBT9_9ALTE</name>
<evidence type="ECO:0000313" key="3">
    <source>
        <dbReference type="EMBL" id="GAC21401.1"/>
    </source>
</evidence>
<gene>
    <name evidence="3" type="ORF">GARC_4459</name>
</gene>
<comment type="caution">
    <text evidence="3">The sequence shown here is derived from an EMBL/GenBank/DDBJ whole genome shotgun (WGS) entry which is preliminary data.</text>
</comment>
<feature type="chain" id="PRO_5003899933" description="FAS1 domain-containing protein" evidence="1">
    <location>
        <begin position="26"/>
        <end position="167"/>
    </location>
</feature>
<evidence type="ECO:0000259" key="2">
    <source>
        <dbReference type="PROSITE" id="PS50213"/>
    </source>
</evidence>
<sequence length="167" mass="17908">MKVSLTKFISIAVLSLTFMSASALASHHNSQRLDIFETVVADPSLTTLVTAIKAARLEDTLKGKGPFTLFAPSNAAFVELSEGTLGDLLNVKNKQKLAAILTYHVVAGKMMAADVVKLNKVKTVQGDDIVIDSSDGFKINNATVIKTDIMTSNGVIHIIDRVILPEI</sequence>
<dbReference type="Proteomes" id="UP000006327">
    <property type="component" value="Unassembled WGS sequence"/>
</dbReference>
<dbReference type="FunFam" id="2.30.180.10:FF:000019">
    <property type="entry name" value="Cell surface lipoprotein"/>
    <property type="match status" value="1"/>
</dbReference>
<accession>K6YBT9</accession>
<evidence type="ECO:0000313" key="4">
    <source>
        <dbReference type="Proteomes" id="UP000006327"/>
    </source>
</evidence>
<dbReference type="InterPro" id="IPR050904">
    <property type="entry name" value="Adhesion/Biosynth-related"/>
</dbReference>
<evidence type="ECO:0000256" key="1">
    <source>
        <dbReference type="SAM" id="SignalP"/>
    </source>
</evidence>
<dbReference type="InterPro" id="IPR036378">
    <property type="entry name" value="FAS1_dom_sf"/>
</dbReference>
<dbReference type="RefSeq" id="WP_007624311.1">
    <property type="nucleotide sequence ID" value="NZ_BAEO01000062.1"/>
</dbReference>
<dbReference type="EMBL" id="BAEO01000062">
    <property type="protein sequence ID" value="GAC21401.1"/>
    <property type="molecule type" value="Genomic_DNA"/>
</dbReference>
<protein>
    <recommendedName>
        <fullName evidence="2">FAS1 domain-containing protein</fullName>
    </recommendedName>
</protein>
<dbReference type="Gene3D" id="2.30.180.10">
    <property type="entry name" value="FAS1 domain"/>
    <property type="match status" value="1"/>
</dbReference>
<dbReference type="AlphaFoldDB" id="K6YBT9"/>
<feature type="signal peptide" evidence="1">
    <location>
        <begin position="1"/>
        <end position="25"/>
    </location>
</feature>
<dbReference type="SMART" id="SM00554">
    <property type="entry name" value="FAS1"/>
    <property type="match status" value="1"/>
</dbReference>
<keyword evidence="4" id="KW-1185">Reference proteome</keyword>
<reference evidence="3 4" key="1">
    <citation type="journal article" date="2017" name="Antonie Van Leeuwenhoek">
        <title>Rhizobium rhizosphaerae sp. nov., a novel species isolated from rice rhizosphere.</title>
        <authorList>
            <person name="Zhao J.J."/>
            <person name="Zhang J."/>
            <person name="Zhang R.J."/>
            <person name="Zhang C.W."/>
            <person name="Yin H.Q."/>
            <person name="Zhang X.X."/>
        </authorList>
    </citation>
    <scope>NUCLEOTIDE SEQUENCE [LARGE SCALE GENOMIC DNA]</scope>
    <source>
        <strain evidence="3 4">BSs20135</strain>
    </source>
</reference>
<organism evidence="3 4">
    <name type="scientific">Paraglaciecola arctica BSs20135</name>
    <dbReference type="NCBI Taxonomy" id="493475"/>
    <lineage>
        <taxon>Bacteria</taxon>
        <taxon>Pseudomonadati</taxon>
        <taxon>Pseudomonadota</taxon>
        <taxon>Gammaproteobacteria</taxon>
        <taxon>Alteromonadales</taxon>
        <taxon>Alteromonadaceae</taxon>
        <taxon>Paraglaciecola</taxon>
    </lineage>
</organism>
<dbReference type="PANTHER" id="PTHR10900">
    <property type="entry name" value="PERIOSTIN-RELATED"/>
    <property type="match status" value="1"/>
</dbReference>
<dbReference type="PROSITE" id="PS50213">
    <property type="entry name" value="FAS1"/>
    <property type="match status" value="1"/>
</dbReference>
<dbReference type="GO" id="GO:0005615">
    <property type="term" value="C:extracellular space"/>
    <property type="evidence" value="ECO:0007669"/>
    <property type="project" value="TreeGrafter"/>
</dbReference>
<dbReference type="InterPro" id="IPR000782">
    <property type="entry name" value="FAS1_domain"/>
</dbReference>
<dbReference type="eggNOG" id="COG2335">
    <property type="taxonomic scope" value="Bacteria"/>
</dbReference>
<dbReference type="SUPFAM" id="SSF82153">
    <property type="entry name" value="FAS1 domain"/>
    <property type="match status" value="1"/>
</dbReference>
<keyword evidence="1" id="KW-0732">Signal</keyword>
<dbReference type="Pfam" id="PF02469">
    <property type="entry name" value="Fasciclin"/>
    <property type="match status" value="1"/>
</dbReference>
<feature type="domain" description="FAS1" evidence="2">
    <location>
        <begin position="32"/>
        <end position="163"/>
    </location>
</feature>
<proteinExistence type="predicted"/>